<dbReference type="PROSITE" id="PS50122">
    <property type="entry name" value="CHEB"/>
    <property type="match status" value="1"/>
</dbReference>
<evidence type="ECO:0000256" key="2">
    <source>
        <dbReference type="ARBA" id="ARBA00022801"/>
    </source>
</evidence>
<dbReference type="CDD" id="cd16432">
    <property type="entry name" value="CheB_Rec"/>
    <property type="match status" value="1"/>
</dbReference>
<feature type="domain" description="CheB-type methylesterase" evidence="8">
    <location>
        <begin position="167"/>
        <end position="354"/>
    </location>
</feature>
<evidence type="ECO:0000313" key="10">
    <source>
        <dbReference type="Proteomes" id="UP000258927"/>
    </source>
</evidence>
<dbReference type="AlphaFoldDB" id="A0A2R4MBI0"/>
<dbReference type="GO" id="GO:0005737">
    <property type="term" value="C:cytoplasm"/>
    <property type="evidence" value="ECO:0007669"/>
    <property type="project" value="UniProtKB-SubCell"/>
</dbReference>
<evidence type="ECO:0000256" key="4">
    <source>
        <dbReference type="HAMAP-Rule" id="MF_00099"/>
    </source>
</evidence>
<feature type="domain" description="Response regulatory" evidence="7">
    <location>
        <begin position="15"/>
        <end position="133"/>
    </location>
</feature>
<comment type="subcellular location">
    <subcellularLocation>
        <location evidence="4">Cytoplasm</location>
    </subcellularLocation>
</comment>
<keyword evidence="4 6" id="KW-0597">Phosphoprotein</keyword>
<dbReference type="Proteomes" id="UP000258927">
    <property type="component" value="Chromosome"/>
</dbReference>
<evidence type="ECO:0000259" key="7">
    <source>
        <dbReference type="PROSITE" id="PS50110"/>
    </source>
</evidence>
<evidence type="ECO:0000256" key="6">
    <source>
        <dbReference type="PROSITE-ProRule" id="PRU00169"/>
    </source>
</evidence>
<dbReference type="Pfam" id="PF01339">
    <property type="entry name" value="CheB_methylest"/>
    <property type="match status" value="1"/>
</dbReference>
<gene>
    <name evidence="4" type="primary">cheB</name>
    <name evidence="9" type="ORF">MXMO3_00860</name>
</gene>
<comment type="catalytic activity">
    <reaction evidence="3 4">
        <text>[protein]-L-glutamate 5-O-methyl ester + H2O = L-glutamyl-[protein] + methanol + H(+)</text>
        <dbReference type="Rhea" id="RHEA:23236"/>
        <dbReference type="Rhea" id="RHEA-COMP:10208"/>
        <dbReference type="Rhea" id="RHEA-COMP:10311"/>
        <dbReference type="ChEBI" id="CHEBI:15377"/>
        <dbReference type="ChEBI" id="CHEBI:15378"/>
        <dbReference type="ChEBI" id="CHEBI:17790"/>
        <dbReference type="ChEBI" id="CHEBI:29973"/>
        <dbReference type="ChEBI" id="CHEBI:82795"/>
        <dbReference type="EC" id="3.1.1.61"/>
    </reaction>
</comment>
<comment type="function">
    <text evidence="4">Involved in chemotaxis. Part of a chemotaxis signal transduction system that modulates chemotaxis in response to various stimuli. Catalyzes the demethylation of specific methylglutamate residues introduced into the chemoreceptors (methyl-accepting chemotaxis proteins or MCP) by CheR. Also mediates the irreversible deamidation of specific glutamine residues to glutamic acid.</text>
</comment>
<feature type="active site" evidence="4 5">
    <location>
        <position position="296"/>
    </location>
</feature>
<comment type="similarity">
    <text evidence="4">Belongs to the CheB family.</text>
</comment>
<dbReference type="InterPro" id="IPR011006">
    <property type="entry name" value="CheY-like_superfamily"/>
</dbReference>
<name>A0A2R4MBI0_9HYPH</name>
<evidence type="ECO:0000256" key="3">
    <source>
        <dbReference type="ARBA" id="ARBA00048267"/>
    </source>
</evidence>
<feature type="active site" evidence="4 5">
    <location>
        <position position="172"/>
    </location>
</feature>
<keyword evidence="2 4" id="KW-0378">Hydrolase</keyword>
<protein>
    <recommendedName>
        <fullName evidence="4">Protein-glutamate methylesterase/protein-glutamine glutaminase</fullName>
        <ecNumber evidence="4">3.1.1.61</ecNumber>
        <ecNumber evidence="4">3.5.1.44</ecNumber>
    </recommendedName>
</protein>
<keyword evidence="10" id="KW-1185">Reference proteome</keyword>
<organism evidence="9 10">
    <name type="scientific">Maritalea myrionectae</name>
    <dbReference type="NCBI Taxonomy" id="454601"/>
    <lineage>
        <taxon>Bacteria</taxon>
        <taxon>Pseudomonadati</taxon>
        <taxon>Pseudomonadota</taxon>
        <taxon>Alphaproteobacteria</taxon>
        <taxon>Hyphomicrobiales</taxon>
        <taxon>Devosiaceae</taxon>
        <taxon>Maritalea</taxon>
    </lineage>
</organism>
<keyword evidence="1 4" id="KW-0145">Chemotaxis</keyword>
<dbReference type="STRING" id="1122213.GCA_000423365_01938"/>
<dbReference type="KEGG" id="mmyr:MXMO3_00860"/>
<dbReference type="SUPFAM" id="SSF52172">
    <property type="entry name" value="CheY-like"/>
    <property type="match status" value="1"/>
</dbReference>
<dbReference type="Gene3D" id="3.40.50.2300">
    <property type="match status" value="1"/>
</dbReference>
<dbReference type="GO" id="GO:0008984">
    <property type="term" value="F:protein-glutamate methylesterase activity"/>
    <property type="evidence" value="ECO:0007669"/>
    <property type="project" value="UniProtKB-UniRule"/>
</dbReference>
<dbReference type="InterPro" id="IPR001789">
    <property type="entry name" value="Sig_transdc_resp-reg_receiver"/>
</dbReference>
<dbReference type="PANTHER" id="PTHR42872">
    <property type="entry name" value="PROTEIN-GLUTAMATE METHYLESTERASE/PROTEIN-GLUTAMINE GLUTAMINASE"/>
    <property type="match status" value="1"/>
</dbReference>
<dbReference type="PIRSF" id="PIRSF000876">
    <property type="entry name" value="RR_chemtxs_CheB"/>
    <property type="match status" value="1"/>
</dbReference>
<dbReference type="SUPFAM" id="SSF52738">
    <property type="entry name" value="Methylesterase CheB, C-terminal domain"/>
    <property type="match status" value="1"/>
</dbReference>
<dbReference type="EMBL" id="CP021330">
    <property type="protein sequence ID" value="AVX03392.1"/>
    <property type="molecule type" value="Genomic_DNA"/>
</dbReference>
<evidence type="ECO:0000259" key="8">
    <source>
        <dbReference type="PROSITE" id="PS50122"/>
    </source>
</evidence>
<comment type="PTM">
    <text evidence="4">Phosphorylated by CheA. Phosphorylation of the N-terminal regulatory domain activates the methylesterase activity.</text>
</comment>
<dbReference type="PANTHER" id="PTHR42872:SF3">
    <property type="entry name" value="PROTEIN-GLUTAMATE METHYLESTERASE_PROTEIN-GLUTAMINE GLUTAMINASE 1"/>
    <property type="match status" value="1"/>
</dbReference>
<sequence length="361" mass="37747">MDGHEPTAGQAGAARVMLVDDSAVVRGLMRRWIGAQAGLCVVGTAANGAEAIELARKVQPDLIVLDLEMPVMDGMTALPHLLQAVPKGKILVASTLSTRNAKISLQAMSLGATDYVAKPGSGSISRDEFERDLLAKLRALGPKRPQRRAGTAKQSANIQHSHGITGLALVASTGGPPVLSQLMPHLRPFARHLSVFVVQHMPAHFTPLLAKDLCDLSHYAGGEAVHEQPVAAGHLYVAPGDFHMRLSKRAAGLCLTLDQGPQEHFCRPAADPFLKSFAAHYGPQGAVLVLTGMGSDGAEGALALRQAGGVVLAQDQDSSAVWGMPGAAVANGSVQQVVSLAQMGDVLHRLLQGQTQMAGRA</sequence>
<dbReference type="InterPro" id="IPR008248">
    <property type="entry name" value="CheB-like"/>
</dbReference>
<dbReference type="PROSITE" id="PS50110">
    <property type="entry name" value="RESPONSE_REGULATORY"/>
    <property type="match status" value="1"/>
</dbReference>
<keyword evidence="4" id="KW-0963">Cytoplasm</keyword>
<comment type="domain">
    <text evidence="4">Contains a C-terminal catalytic domain, and an N-terminal region which modulates catalytic activity.</text>
</comment>
<comment type="catalytic activity">
    <reaction evidence="4">
        <text>L-glutaminyl-[protein] + H2O = L-glutamyl-[protein] + NH4(+)</text>
        <dbReference type="Rhea" id="RHEA:16441"/>
        <dbReference type="Rhea" id="RHEA-COMP:10207"/>
        <dbReference type="Rhea" id="RHEA-COMP:10208"/>
        <dbReference type="ChEBI" id="CHEBI:15377"/>
        <dbReference type="ChEBI" id="CHEBI:28938"/>
        <dbReference type="ChEBI" id="CHEBI:29973"/>
        <dbReference type="ChEBI" id="CHEBI:30011"/>
        <dbReference type="EC" id="3.5.1.44"/>
    </reaction>
</comment>
<evidence type="ECO:0000313" key="9">
    <source>
        <dbReference type="EMBL" id="AVX03392.1"/>
    </source>
</evidence>
<dbReference type="NCBIfam" id="NF001965">
    <property type="entry name" value="PRK00742.1"/>
    <property type="match status" value="1"/>
</dbReference>
<dbReference type="Gene3D" id="3.40.50.180">
    <property type="entry name" value="Methylesterase CheB, C-terminal domain"/>
    <property type="match status" value="1"/>
</dbReference>
<dbReference type="GO" id="GO:0000156">
    <property type="term" value="F:phosphorelay response regulator activity"/>
    <property type="evidence" value="ECO:0007669"/>
    <property type="project" value="InterPro"/>
</dbReference>
<dbReference type="InterPro" id="IPR035909">
    <property type="entry name" value="CheB_C"/>
</dbReference>
<dbReference type="SMART" id="SM00448">
    <property type="entry name" value="REC"/>
    <property type="match status" value="1"/>
</dbReference>
<evidence type="ECO:0000256" key="1">
    <source>
        <dbReference type="ARBA" id="ARBA00022500"/>
    </source>
</evidence>
<feature type="active site" evidence="4 5">
    <location>
        <position position="200"/>
    </location>
</feature>
<feature type="modified residue" description="4-aspartylphosphate" evidence="4 6">
    <location>
        <position position="66"/>
    </location>
</feature>
<dbReference type="InterPro" id="IPR000673">
    <property type="entry name" value="Sig_transdc_resp-reg_Me-estase"/>
</dbReference>
<evidence type="ECO:0000256" key="5">
    <source>
        <dbReference type="PROSITE-ProRule" id="PRU00050"/>
    </source>
</evidence>
<dbReference type="EC" id="3.1.1.61" evidence="4"/>
<dbReference type="GO" id="GO:0006935">
    <property type="term" value="P:chemotaxis"/>
    <property type="evidence" value="ECO:0007669"/>
    <property type="project" value="UniProtKB-UniRule"/>
</dbReference>
<dbReference type="Pfam" id="PF00072">
    <property type="entry name" value="Response_reg"/>
    <property type="match status" value="1"/>
</dbReference>
<dbReference type="RefSeq" id="WP_117395048.1">
    <property type="nucleotide sequence ID" value="NZ_CP021330.1"/>
</dbReference>
<accession>A0A2R4MBI0</accession>
<dbReference type="GO" id="GO:0050568">
    <property type="term" value="F:protein-glutamine glutaminase activity"/>
    <property type="evidence" value="ECO:0007669"/>
    <property type="project" value="UniProtKB-UniRule"/>
</dbReference>
<dbReference type="CDD" id="cd17541">
    <property type="entry name" value="REC_CheB-like"/>
    <property type="match status" value="1"/>
</dbReference>
<dbReference type="HAMAP" id="MF_00099">
    <property type="entry name" value="CheB_chemtxs"/>
    <property type="match status" value="1"/>
</dbReference>
<dbReference type="EC" id="3.5.1.44" evidence="4"/>
<reference evidence="9 10" key="1">
    <citation type="submission" date="2017-05" db="EMBL/GenBank/DDBJ databases">
        <title>Genome Analysis of Maritalea myrionectae HL2708#5.</title>
        <authorList>
            <consortium name="Cotde Inc.-PKNU"/>
            <person name="Jang D."/>
            <person name="Oh H.-M."/>
        </authorList>
    </citation>
    <scope>NUCLEOTIDE SEQUENCE [LARGE SCALE GENOMIC DNA]</scope>
    <source>
        <strain evidence="9 10">HL2708#5</strain>
    </source>
</reference>
<proteinExistence type="inferred from homology"/>